<keyword evidence="9 10" id="KW-0472">Membrane</keyword>
<keyword evidence="5 10" id="KW-0548">Nucleotidyltransferase</keyword>
<dbReference type="GO" id="GO:0004016">
    <property type="term" value="F:adenylate cyclase activity"/>
    <property type="evidence" value="ECO:0007669"/>
    <property type="project" value="UniProtKB-UniRule"/>
</dbReference>
<evidence type="ECO:0000313" key="13">
    <source>
        <dbReference type="Proteomes" id="UP000886748"/>
    </source>
</evidence>
<evidence type="ECO:0000256" key="2">
    <source>
        <dbReference type="ARBA" id="ARBA00022475"/>
    </source>
</evidence>
<dbReference type="PANTHER" id="PTHR34185:SF1">
    <property type="entry name" value="DIADENYLATE CYCLASE"/>
    <property type="match status" value="1"/>
</dbReference>
<dbReference type="InterPro" id="IPR045585">
    <property type="entry name" value="CdaA_N"/>
</dbReference>
<dbReference type="Pfam" id="PF02457">
    <property type="entry name" value="DAC"/>
    <property type="match status" value="1"/>
</dbReference>
<dbReference type="FunFam" id="3.40.1700.10:FF:000002">
    <property type="entry name" value="Diadenylate cyclase"/>
    <property type="match status" value="1"/>
</dbReference>
<evidence type="ECO:0000259" key="11">
    <source>
        <dbReference type="PROSITE" id="PS51794"/>
    </source>
</evidence>
<keyword evidence="8 10" id="KW-1133">Transmembrane helix</keyword>
<comment type="similarity">
    <text evidence="10">Belongs to the adenylate cyclase family. DacA/CdaA subfamily.</text>
</comment>
<dbReference type="HAMAP" id="MF_01499">
    <property type="entry name" value="DacA"/>
    <property type="match status" value="1"/>
</dbReference>
<dbReference type="PANTHER" id="PTHR34185">
    <property type="entry name" value="DIADENYLATE CYCLASE"/>
    <property type="match status" value="1"/>
</dbReference>
<dbReference type="InterPro" id="IPR050338">
    <property type="entry name" value="DisA"/>
</dbReference>
<evidence type="ECO:0000256" key="4">
    <source>
        <dbReference type="ARBA" id="ARBA00022692"/>
    </source>
</evidence>
<evidence type="ECO:0000256" key="6">
    <source>
        <dbReference type="ARBA" id="ARBA00022741"/>
    </source>
</evidence>
<evidence type="ECO:0000256" key="9">
    <source>
        <dbReference type="ARBA" id="ARBA00023136"/>
    </source>
</evidence>
<dbReference type="EMBL" id="DVOD01000007">
    <property type="protein sequence ID" value="HIU91609.1"/>
    <property type="molecule type" value="Genomic_DNA"/>
</dbReference>
<sequence length="308" mass="34931">MLGEIKDILVNQLKFLHLTFNWVNVVEVLIIAAFLLLVYQKFIKGTQSEKLVKGIFILLFAWLFSEILIKFNLLILGVFLRTMVSVIMFGAVIIFQPEIRKFLGYLGQSNFFHAHFNKKNLKEEQKVNVIKELIESVKYLSKTRTGALMVLEREEDVNSYSDVGIQLDAVLSTELILTIFHPNTPLHDGAVVISGDTIKSAGVLLPLTEDPKLSWKYGTRHRAAIGMSEVSDSACLVVSEETGDVSIALDGTLRKYEDITKLKKDLEILLGYEDEDIVEENKTVFNFIKIKTKKQASQQDKKNDKMSK</sequence>
<reference evidence="12" key="1">
    <citation type="submission" date="2020-10" db="EMBL/GenBank/DDBJ databases">
        <authorList>
            <person name="Gilroy R."/>
        </authorList>
    </citation>
    <scope>NUCLEOTIDE SEQUENCE</scope>
    <source>
        <strain evidence="12">CHK154-7741</strain>
    </source>
</reference>
<evidence type="ECO:0000256" key="10">
    <source>
        <dbReference type="HAMAP-Rule" id="MF_01499"/>
    </source>
</evidence>
<dbReference type="InterPro" id="IPR003390">
    <property type="entry name" value="DNA_integrity_scan_DisA_N"/>
</dbReference>
<dbReference type="PIRSF" id="PIRSF004793">
    <property type="entry name" value="UCP004793"/>
    <property type="match status" value="1"/>
</dbReference>
<comment type="catalytic activity">
    <reaction evidence="1 10">
        <text>2 ATP = 3',3'-c-di-AMP + 2 diphosphate</text>
        <dbReference type="Rhea" id="RHEA:35655"/>
        <dbReference type="ChEBI" id="CHEBI:30616"/>
        <dbReference type="ChEBI" id="CHEBI:33019"/>
        <dbReference type="ChEBI" id="CHEBI:71500"/>
        <dbReference type="EC" id="2.7.7.85"/>
    </reaction>
</comment>
<comment type="caution">
    <text evidence="10">Lacks conserved residue(s) required for the propagation of feature annotation.</text>
</comment>
<accession>A0A9D1MYP6</accession>
<keyword evidence="2 10" id="KW-1003">Cell membrane</keyword>
<evidence type="ECO:0000313" key="12">
    <source>
        <dbReference type="EMBL" id="HIU91609.1"/>
    </source>
</evidence>
<evidence type="ECO:0000256" key="5">
    <source>
        <dbReference type="ARBA" id="ARBA00022695"/>
    </source>
</evidence>
<organism evidence="12 13">
    <name type="scientific">Candidatus Limenecus avicola</name>
    <dbReference type="NCBI Taxonomy" id="2840847"/>
    <lineage>
        <taxon>Bacteria</taxon>
        <taxon>Bacillati</taxon>
        <taxon>Bacillota</taxon>
        <taxon>Clostridia</taxon>
        <taxon>Eubacteriales</taxon>
        <taxon>Clostridiaceae</taxon>
        <taxon>Clostridiaceae incertae sedis</taxon>
        <taxon>Candidatus Limenecus</taxon>
    </lineage>
</organism>
<evidence type="ECO:0000256" key="7">
    <source>
        <dbReference type="ARBA" id="ARBA00022840"/>
    </source>
</evidence>
<keyword evidence="4 10" id="KW-0812">Transmembrane</keyword>
<dbReference type="PROSITE" id="PS51794">
    <property type="entry name" value="DAC"/>
    <property type="match status" value="1"/>
</dbReference>
<keyword evidence="7 10" id="KW-0067">ATP-binding</keyword>
<dbReference type="InterPro" id="IPR034701">
    <property type="entry name" value="CdaA"/>
</dbReference>
<dbReference type="InterPro" id="IPR014046">
    <property type="entry name" value="C-di-AMP_synthase"/>
</dbReference>
<dbReference type="SUPFAM" id="SSF143597">
    <property type="entry name" value="YojJ-like"/>
    <property type="match status" value="1"/>
</dbReference>
<name>A0A9D1MYP6_9CLOT</name>
<feature type="domain" description="DAC" evidence="11">
    <location>
        <begin position="96"/>
        <end position="261"/>
    </location>
</feature>
<dbReference type="GO" id="GO:0005524">
    <property type="term" value="F:ATP binding"/>
    <property type="evidence" value="ECO:0007669"/>
    <property type="project" value="UniProtKB-UniRule"/>
</dbReference>
<dbReference type="Proteomes" id="UP000886748">
    <property type="component" value="Unassembled WGS sequence"/>
</dbReference>
<evidence type="ECO:0000256" key="3">
    <source>
        <dbReference type="ARBA" id="ARBA00022679"/>
    </source>
</evidence>
<dbReference type="NCBIfam" id="TIGR00159">
    <property type="entry name" value="diadenylate cyclase CdaA"/>
    <property type="match status" value="1"/>
</dbReference>
<comment type="function">
    <text evidence="10">Catalyzes the condensation of 2 ATP molecules into cyclic di-AMP (c-di-AMP), a second messenger used to regulate differing processes in different bacteria.</text>
</comment>
<dbReference type="Pfam" id="PF19293">
    <property type="entry name" value="CdaA_N"/>
    <property type="match status" value="1"/>
</dbReference>
<reference evidence="12" key="2">
    <citation type="journal article" date="2021" name="PeerJ">
        <title>Extensive microbial diversity within the chicken gut microbiome revealed by metagenomics and culture.</title>
        <authorList>
            <person name="Gilroy R."/>
            <person name="Ravi A."/>
            <person name="Getino M."/>
            <person name="Pursley I."/>
            <person name="Horton D.L."/>
            <person name="Alikhan N.F."/>
            <person name="Baker D."/>
            <person name="Gharbi K."/>
            <person name="Hall N."/>
            <person name="Watson M."/>
            <person name="Adriaenssens E.M."/>
            <person name="Foster-Nyarko E."/>
            <person name="Jarju S."/>
            <person name="Secka A."/>
            <person name="Antonio M."/>
            <person name="Oren A."/>
            <person name="Chaudhuri R.R."/>
            <person name="La Ragione R."/>
            <person name="Hildebrand F."/>
            <person name="Pallen M.J."/>
        </authorList>
    </citation>
    <scope>NUCLEOTIDE SEQUENCE</scope>
    <source>
        <strain evidence="12">CHK154-7741</strain>
    </source>
</reference>
<dbReference type="Gene3D" id="3.40.1700.10">
    <property type="entry name" value="DNA integrity scanning protein, DisA, N-terminal domain"/>
    <property type="match status" value="1"/>
</dbReference>
<comment type="subunit">
    <text evidence="10">Probably a homodimer.</text>
</comment>
<gene>
    <name evidence="10" type="primary">dacA</name>
    <name evidence="12" type="ORF">IAD26_00595</name>
</gene>
<evidence type="ECO:0000256" key="8">
    <source>
        <dbReference type="ARBA" id="ARBA00022989"/>
    </source>
</evidence>
<feature type="transmembrane region" description="Helical" evidence="10">
    <location>
        <begin position="20"/>
        <end position="39"/>
    </location>
</feature>
<dbReference type="GO" id="GO:0006171">
    <property type="term" value="P:cAMP biosynthetic process"/>
    <property type="evidence" value="ECO:0007669"/>
    <property type="project" value="InterPro"/>
</dbReference>
<dbReference type="InterPro" id="IPR036888">
    <property type="entry name" value="DNA_integrity_DisA_N_sf"/>
</dbReference>
<feature type="transmembrane region" description="Helical" evidence="10">
    <location>
        <begin position="75"/>
        <end position="95"/>
    </location>
</feature>
<protein>
    <recommendedName>
        <fullName evidence="10">Diadenylate cyclase</fullName>
        <shortName evidence="10">DAC</shortName>
        <ecNumber evidence="10">2.7.7.85</ecNumber>
    </recommendedName>
    <alternativeName>
        <fullName evidence="10">Cyclic-di-AMP synthase</fullName>
        <shortName evidence="10">c-di-AMP synthase</shortName>
    </alternativeName>
</protein>
<keyword evidence="3 10" id="KW-0808">Transferase</keyword>
<dbReference type="AlphaFoldDB" id="A0A9D1MYP6"/>
<proteinExistence type="inferred from homology"/>
<keyword evidence="6 10" id="KW-0547">Nucleotide-binding</keyword>
<comment type="caution">
    <text evidence="12">The sequence shown here is derived from an EMBL/GenBank/DDBJ whole genome shotgun (WGS) entry which is preliminary data.</text>
</comment>
<dbReference type="EC" id="2.7.7.85" evidence="10"/>
<dbReference type="GO" id="GO:0106408">
    <property type="term" value="F:diadenylate cyclase activity"/>
    <property type="evidence" value="ECO:0007669"/>
    <property type="project" value="UniProtKB-EC"/>
</dbReference>
<feature type="transmembrane region" description="Helical" evidence="10">
    <location>
        <begin position="51"/>
        <end position="69"/>
    </location>
</feature>
<evidence type="ECO:0000256" key="1">
    <source>
        <dbReference type="ARBA" id="ARBA00000877"/>
    </source>
</evidence>